<gene>
    <name evidence="5" type="primary">LOC112399261</name>
</gene>
<evidence type="ECO:0000256" key="1">
    <source>
        <dbReference type="ARBA" id="ARBA00023125"/>
    </source>
</evidence>
<feature type="region of interest" description="Disordered" evidence="2">
    <location>
        <begin position="276"/>
        <end position="304"/>
    </location>
</feature>
<evidence type="ECO:0000259" key="3">
    <source>
        <dbReference type="Pfam" id="PF03221"/>
    </source>
</evidence>
<evidence type="ECO:0000256" key="2">
    <source>
        <dbReference type="SAM" id="MobiDB-lite"/>
    </source>
</evidence>
<feature type="compositionally biased region" description="Basic and acidic residues" evidence="2">
    <location>
        <begin position="47"/>
        <end position="77"/>
    </location>
</feature>
<feature type="compositionally biased region" description="Acidic residues" evidence="2">
    <location>
        <begin position="115"/>
        <end position="128"/>
    </location>
</feature>
<feature type="region of interest" description="Disordered" evidence="2">
    <location>
        <begin position="226"/>
        <end position="263"/>
    </location>
</feature>
<organism evidence="4 5">
    <name type="scientific">Neophocaena asiaeorientalis asiaeorientalis</name>
    <name type="common">Yangtze finless porpoise</name>
    <name type="synonym">Neophocaena phocaenoides subsp. asiaeorientalis</name>
    <dbReference type="NCBI Taxonomy" id="1706337"/>
    <lineage>
        <taxon>Eukaryota</taxon>
        <taxon>Metazoa</taxon>
        <taxon>Chordata</taxon>
        <taxon>Craniata</taxon>
        <taxon>Vertebrata</taxon>
        <taxon>Euteleostomi</taxon>
        <taxon>Mammalia</taxon>
        <taxon>Eutheria</taxon>
        <taxon>Laurasiatheria</taxon>
        <taxon>Artiodactyla</taxon>
        <taxon>Whippomorpha</taxon>
        <taxon>Cetacea</taxon>
        <taxon>Odontoceti</taxon>
        <taxon>Phocoenidae</taxon>
        <taxon>Neophocaena</taxon>
    </lineage>
</organism>
<dbReference type="RefSeq" id="XP_024600104.1">
    <property type="nucleotide sequence ID" value="XM_024744336.1"/>
</dbReference>
<dbReference type="GO" id="GO:0003677">
    <property type="term" value="F:DNA binding"/>
    <property type="evidence" value="ECO:0007669"/>
    <property type="project" value="UniProtKB-KW"/>
</dbReference>
<dbReference type="InterPro" id="IPR009057">
    <property type="entry name" value="Homeodomain-like_sf"/>
</dbReference>
<accession>A0A341BD20</accession>
<reference evidence="5" key="1">
    <citation type="submission" date="2025-08" db="UniProtKB">
        <authorList>
            <consortium name="RefSeq"/>
        </authorList>
    </citation>
    <scope>IDENTIFICATION</scope>
    <source>
        <tissue evidence="5">Meat</tissue>
    </source>
</reference>
<keyword evidence="1" id="KW-0238">DNA-binding</keyword>
<sequence>MSTIVSKKRGKVMEEMEKLLRVWVQNQHQRRVPLSLMLIQEKAKTLYEDSKKKHSEESEGFRSEDDQESPPRERPENRAPQAAPSQEGPPDKRPAQFCGASGPQSSRGRKQGPEGTEDDPPGEGESGLDDTPSVGRASGTIVPHRAPEDASQPEGPECWMRARPPPREGLRGKHPGLRQPPAEARGGSTSAETLRHTPISPPPPYCLPEGLRMPHLRVGSVDPWRTCSKTTWRGQPRQFPGSPRGRKPSLPAQAPASPTWGCGRWPGLAGGELMKLLSRPQQTPPGEGPGQPRPTALLLLPVHE</sequence>
<feature type="region of interest" description="Disordered" evidence="2">
    <location>
        <begin position="47"/>
        <end position="206"/>
    </location>
</feature>
<dbReference type="STRING" id="1706337.A0A341BD20"/>
<evidence type="ECO:0000313" key="5">
    <source>
        <dbReference type="RefSeq" id="XP_024600104.1"/>
    </source>
</evidence>
<feature type="domain" description="HTH CENPB-type" evidence="3">
    <location>
        <begin position="14"/>
        <end position="51"/>
    </location>
</feature>
<dbReference type="KEGG" id="nasi:112399261"/>
<name>A0A341BD20_NEOAA</name>
<dbReference type="AlphaFoldDB" id="A0A341BD20"/>
<dbReference type="Gene3D" id="1.10.10.60">
    <property type="entry name" value="Homeodomain-like"/>
    <property type="match status" value="1"/>
</dbReference>
<keyword evidence="4" id="KW-1185">Reference proteome</keyword>
<dbReference type="GeneID" id="112399261"/>
<evidence type="ECO:0000313" key="4">
    <source>
        <dbReference type="Proteomes" id="UP000252040"/>
    </source>
</evidence>
<dbReference type="Proteomes" id="UP000252040">
    <property type="component" value="Unplaced"/>
</dbReference>
<dbReference type="InParanoid" id="A0A341BD20"/>
<protein>
    <submittedName>
        <fullName evidence="5">Basic salivary proline-rich protein 3-like</fullName>
    </submittedName>
</protein>
<dbReference type="SUPFAM" id="SSF46689">
    <property type="entry name" value="Homeodomain-like"/>
    <property type="match status" value="1"/>
</dbReference>
<dbReference type="Pfam" id="PF03221">
    <property type="entry name" value="HTH_Tnp_Tc5"/>
    <property type="match status" value="1"/>
</dbReference>
<proteinExistence type="predicted"/>
<dbReference type="InterPro" id="IPR006600">
    <property type="entry name" value="HTH_CenpB_DNA-bd_dom"/>
</dbReference>